<comment type="caution">
    <text evidence="2">The sequence shown here is derived from an EMBL/GenBank/DDBJ whole genome shotgun (WGS) entry which is preliminary data.</text>
</comment>
<gene>
    <name evidence="2" type="ORF">XAT740_LOCUS44033</name>
</gene>
<keyword evidence="3" id="KW-1185">Reference proteome</keyword>
<dbReference type="EMBL" id="CAJNOR010005522">
    <property type="protein sequence ID" value="CAF1565903.1"/>
    <property type="molecule type" value="Genomic_DNA"/>
</dbReference>
<evidence type="ECO:0000256" key="1">
    <source>
        <dbReference type="SAM" id="SignalP"/>
    </source>
</evidence>
<sequence>MMFASVILVSLVLSRSVIGSIILPDYYLNSKPVEKLRDALKGLLTNNISSSTGVPVRYVDEALDRGYMRWANLTQHQCAAIYIFSVDSPCYRLVNIALRTLNETALKPWVAYLKLLHEGVDLISPEKIELCRGDSYDLYLSHDKNSIVYLSAQWGKRIHLNFYDATESF</sequence>
<reference evidence="2" key="1">
    <citation type="submission" date="2021-02" db="EMBL/GenBank/DDBJ databases">
        <authorList>
            <person name="Nowell W R."/>
        </authorList>
    </citation>
    <scope>NUCLEOTIDE SEQUENCE</scope>
</reference>
<name>A0A815Y6D2_ADIRI</name>
<dbReference type="Proteomes" id="UP000663828">
    <property type="component" value="Unassembled WGS sequence"/>
</dbReference>
<evidence type="ECO:0000313" key="2">
    <source>
        <dbReference type="EMBL" id="CAF1565903.1"/>
    </source>
</evidence>
<organism evidence="2 3">
    <name type="scientific">Adineta ricciae</name>
    <name type="common">Rotifer</name>
    <dbReference type="NCBI Taxonomy" id="249248"/>
    <lineage>
        <taxon>Eukaryota</taxon>
        <taxon>Metazoa</taxon>
        <taxon>Spiralia</taxon>
        <taxon>Gnathifera</taxon>
        <taxon>Rotifera</taxon>
        <taxon>Eurotatoria</taxon>
        <taxon>Bdelloidea</taxon>
        <taxon>Adinetida</taxon>
        <taxon>Adinetidae</taxon>
        <taxon>Adineta</taxon>
    </lineage>
</organism>
<proteinExistence type="predicted"/>
<feature type="chain" id="PRO_5032344896" evidence="1">
    <location>
        <begin position="20"/>
        <end position="169"/>
    </location>
</feature>
<keyword evidence="1" id="KW-0732">Signal</keyword>
<accession>A0A815Y6D2</accession>
<evidence type="ECO:0000313" key="3">
    <source>
        <dbReference type="Proteomes" id="UP000663828"/>
    </source>
</evidence>
<protein>
    <submittedName>
        <fullName evidence="2">Uncharacterized protein</fullName>
    </submittedName>
</protein>
<dbReference type="AlphaFoldDB" id="A0A815Y6D2"/>
<feature type="signal peptide" evidence="1">
    <location>
        <begin position="1"/>
        <end position="19"/>
    </location>
</feature>